<dbReference type="InterPro" id="IPR003772">
    <property type="entry name" value="YceD"/>
</dbReference>
<protein>
    <submittedName>
        <fullName evidence="1">YceD family protein</fullName>
    </submittedName>
</protein>
<proteinExistence type="predicted"/>
<comment type="caution">
    <text evidence="1">The sequence shown here is derived from an EMBL/GenBank/DDBJ whole genome shotgun (WGS) entry which is preliminary data.</text>
</comment>
<accession>A0ABW5KSQ8</accession>
<dbReference type="EMBL" id="JBHULS010000002">
    <property type="protein sequence ID" value="MFD2551468.1"/>
    <property type="molecule type" value="Genomic_DNA"/>
</dbReference>
<dbReference type="Pfam" id="PF02620">
    <property type="entry name" value="YceD"/>
    <property type="match status" value="1"/>
</dbReference>
<evidence type="ECO:0000313" key="1">
    <source>
        <dbReference type="EMBL" id="MFD2551468.1"/>
    </source>
</evidence>
<organism evidence="1 2">
    <name type="scientific">Bizionia sediminis</name>
    <dbReference type="NCBI Taxonomy" id="1737064"/>
    <lineage>
        <taxon>Bacteria</taxon>
        <taxon>Pseudomonadati</taxon>
        <taxon>Bacteroidota</taxon>
        <taxon>Flavobacteriia</taxon>
        <taxon>Flavobacteriales</taxon>
        <taxon>Flavobacteriaceae</taxon>
        <taxon>Bizionia</taxon>
    </lineage>
</organism>
<dbReference type="RefSeq" id="WP_376892605.1">
    <property type="nucleotide sequence ID" value="NZ_JBHULS010000002.1"/>
</dbReference>
<reference evidence="2" key="1">
    <citation type="journal article" date="2019" name="Int. J. Syst. Evol. Microbiol.">
        <title>The Global Catalogue of Microorganisms (GCM) 10K type strain sequencing project: providing services to taxonomists for standard genome sequencing and annotation.</title>
        <authorList>
            <consortium name="The Broad Institute Genomics Platform"/>
            <consortium name="The Broad Institute Genome Sequencing Center for Infectious Disease"/>
            <person name="Wu L."/>
            <person name="Ma J."/>
        </authorList>
    </citation>
    <scope>NUCLEOTIDE SEQUENCE [LARGE SCALE GENOMIC DNA]</scope>
    <source>
        <strain evidence="2">KCTC 42587</strain>
    </source>
</reference>
<dbReference type="Proteomes" id="UP001597472">
    <property type="component" value="Unassembled WGS sequence"/>
</dbReference>
<name>A0ABW5KSQ8_9FLAO</name>
<keyword evidence="2" id="KW-1185">Reference proteome</keyword>
<evidence type="ECO:0000313" key="2">
    <source>
        <dbReference type="Proteomes" id="UP001597472"/>
    </source>
</evidence>
<sequence>MRELKTFTIPFVGLKLGKHQFEYKIDKAFFDFFDYQDFETVDVLVNLELNKKTTLLELHFQISGHVGVSCDVTNEPYNQPLENTFDLVVKFGEAYNDEEIDLLVIPHGEYEINVQQYIYETIILAVPTKLTHPGLEDGTLQSEILDKLEELSPKENKEKKDNEEIDPRWNTLKKLLTDK</sequence>
<gene>
    <name evidence="1" type="ORF">ACFSQP_06530</name>
</gene>